<name>M2VVA2_GALSU</name>
<dbReference type="EMBL" id="KB454536">
    <property type="protein sequence ID" value="EME27146.1"/>
    <property type="molecule type" value="Genomic_DNA"/>
</dbReference>
<dbReference type="Gramene" id="EME27146">
    <property type="protein sequence ID" value="EME27146"/>
    <property type="gene ID" value="Gasu_52490"/>
</dbReference>
<proteinExistence type="predicted"/>
<accession>M2VVA2</accession>
<evidence type="ECO:0000313" key="4">
    <source>
        <dbReference type="EMBL" id="EME27146.1"/>
    </source>
</evidence>
<evidence type="ECO:0000256" key="2">
    <source>
        <dbReference type="SAM" id="Coils"/>
    </source>
</evidence>
<organism evidence="4 5">
    <name type="scientific">Galdieria sulphuraria</name>
    <name type="common">Red alga</name>
    <dbReference type="NCBI Taxonomy" id="130081"/>
    <lineage>
        <taxon>Eukaryota</taxon>
        <taxon>Rhodophyta</taxon>
        <taxon>Bangiophyceae</taxon>
        <taxon>Galdieriales</taxon>
        <taxon>Galdieriaceae</taxon>
        <taxon>Galdieria</taxon>
    </lineage>
</organism>
<gene>
    <name evidence="4" type="ORF">Gasu_52490</name>
</gene>
<keyword evidence="1" id="KW-0813">Transport</keyword>
<evidence type="ECO:0000259" key="3">
    <source>
        <dbReference type="Pfam" id="PF15469"/>
    </source>
</evidence>
<keyword evidence="2" id="KW-0175">Coiled coil</keyword>
<dbReference type="InterPro" id="IPR039481">
    <property type="entry name" value="EXOC2/Sec5_N_dom"/>
</dbReference>
<feature type="coiled-coil region" evidence="2">
    <location>
        <begin position="352"/>
        <end position="379"/>
    </location>
</feature>
<dbReference type="OrthoDB" id="26242at2759"/>
<dbReference type="KEGG" id="gsl:Gasu_52490"/>
<protein>
    <recommendedName>
        <fullName evidence="3">Exocyst complex component EXOC2/Sec5 N-terminal domain-containing protein</fullName>
    </recommendedName>
</protein>
<dbReference type="AlphaFoldDB" id="M2VVA2"/>
<dbReference type="Pfam" id="PF15469">
    <property type="entry name" value="Sec5"/>
    <property type="match status" value="1"/>
</dbReference>
<dbReference type="STRING" id="130081.M2VVA2"/>
<evidence type="ECO:0000256" key="1">
    <source>
        <dbReference type="ARBA" id="ARBA00022448"/>
    </source>
</evidence>
<sequence length="843" mass="97529">MPEVRTPLKQMMNDDLESPLSTASAKTWAEVERVEPDLASLNASFSRNRTLSSPGRMLSSSNLNMKTPRQPWLNLKSVQENDDKMNTLEDPITLGLFDLNTGKFVQSTSTQEKNTKRPFHAEELHSSESTFSFAELDPRSKEFSPQTYLRVVHKETSLDILISGLENVSDSLKVNAEKTSEILKQNLDRIFIWKDAVLARYRKLEDLDSAYSFKLESLSKKTEELVSYIYGNSFKANALYERRKRAFDLIIQHRNFFQLPSRLKQALISGSRSHIMTEYHSINSMLQAQASNAVVDRIKFTVEAQMSEYLEGIYRQITDTGTSKEIVDILINFLLQLQPSKNHLERILELRVENSICKIQKLYNELVQVNKEQKELYEKCQNVQSYQPNHNSLGNTTVSRSFAKRTKIVESLCITYVDCLSELERFTLRLITSKYPVSQLAGFRAVKRTLPGKNEEYSTGSIPTYISDITLSISKRVSDIFSSCLSFLLNFCSDNRFQLSLEEMIELRSCQKNISELKQTFFDLNSACLYMDKIVDQYFDDMLNQVFASLKVIEDTVDENFIHFFVQITTESSPFSVCLKEAISTILKFFDTALEPPPPVFNQLSGHLFQLFKKLSQKIVDKERSALDISEISESVLCYWNHTLMLSLAKHRAQWSTLKLELTLEEEDIISVLKENSRVLLDSCVKKISYEIQKALILLEEEWRQYKDEDLDTCQLETEIFNAWFNFRKNITYLHVIPSSTRMTVLDNVMEHLKELLTGFSTSSDILQRMDRKHLKIFQILLSSVSIVDIFASSIHCSCFDQIHAMKQEIFRASEEQNISFEQKQSWLQMEEFWSVPMILISE</sequence>
<dbReference type="Proteomes" id="UP000030680">
    <property type="component" value="Unassembled WGS sequence"/>
</dbReference>
<evidence type="ECO:0000313" key="5">
    <source>
        <dbReference type="Proteomes" id="UP000030680"/>
    </source>
</evidence>
<feature type="domain" description="Exocyst complex component EXOC2/Sec5 N-terminal" evidence="3">
    <location>
        <begin position="138"/>
        <end position="709"/>
    </location>
</feature>
<dbReference type="RefSeq" id="XP_005703666.1">
    <property type="nucleotide sequence ID" value="XM_005703609.1"/>
</dbReference>
<reference evidence="5" key="1">
    <citation type="journal article" date="2013" name="Science">
        <title>Gene transfer from bacteria and archaea facilitated evolution of an extremophilic eukaryote.</title>
        <authorList>
            <person name="Schonknecht G."/>
            <person name="Chen W.H."/>
            <person name="Ternes C.M."/>
            <person name="Barbier G.G."/>
            <person name="Shrestha R.P."/>
            <person name="Stanke M."/>
            <person name="Brautigam A."/>
            <person name="Baker B.J."/>
            <person name="Banfield J.F."/>
            <person name="Garavito R.M."/>
            <person name="Carr K."/>
            <person name="Wilkerson C."/>
            <person name="Rensing S.A."/>
            <person name="Gagneul D."/>
            <person name="Dickenson N.E."/>
            <person name="Oesterhelt C."/>
            <person name="Lercher M.J."/>
            <person name="Weber A.P."/>
        </authorList>
    </citation>
    <scope>NUCLEOTIDE SEQUENCE [LARGE SCALE GENOMIC DNA]</scope>
    <source>
        <strain evidence="5">074W</strain>
    </source>
</reference>
<keyword evidence="5" id="KW-1185">Reference proteome</keyword>
<dbReference type="GeneID" id="17086077"/>